<gene>
    <name evidence="2" type="ORF">EJ08DRAFT_478286</name>
</gene>
<feature type="signal peptide" evidence="1">
    <location>
        <begin position="1"/>
        <end position="20"/>
    </location>
</feature>
<reference evidence="2" key="1">
    <citation type="journal article" date="2020" name="Stud. Mycol.">
        <title>101 Dothideomycetes genomes: a test case for predicting lifestyles and emergence of pathogens.</title>
        <authorList>
            <person name="Haridas S."/>
            <person name="Albert R."/>
            <person name="Binder M."/>
            <person name="Bloem J."/>
            <person name="Labutti K."/>
            <person name="Salamov A."/>
            <person name="Andreopoulos B."/>
            <person name="Baker S."/>
            <person name="Barry K."/>
            <person name="Bills G."/>
            <person name="Bluhm B."/>
            <person name="Cannon C."/>
            <person name="Castanera R."/>
            <person name="Culley D."/>
            <person name="Daum C."/>
            <person name="Ezra D."/>
            <person name="Gonzalez J."/>
            <person name="Henrissat B."/>
            <person name="Kuo A."/>
            <person name="Liang C."/>
            <person name="Lipzen A."/>
            <person name="Lutzoni F."/>
            <person name="Magnuson J."/>
            <person name="Mondo S."/>
            <person name="Nolan M."/>
            <person name="Ohm R."/>
            <person name="Pangilinan J."/>
            <person name="Park H.-J."/>
            <person name="Ramirez L."/>
            <person name="Alfaro M."/>
            <person name="Sun H."/>
            <person name="Tritt A."/>
            <person name="Yoshinaga Y."/>
            <person name="Zwiers L.-H."/>
            <person name="Turgeon B."/>
            <person name="Goodwin S."/>
            <person name="Spatafora J."/>
            <person name="Crous P."/>
            <person name="Grigoriev I."/>
        </authorList>
    </citation>
    <scope>NUCLEOTIDE SEQUENCE</scope>
    <source>
        <strain evidence="2">CBS 130266</strain>
    </source>
</reference>
<accession>A0A9P4NI03</accession>
<evidence type="ECO:0000256" key="1">
    <source>
        <dbReference type="SAM" id="SignalP"/>
    </source>
</evidence>
<organism evidence="2 3">
    <name type="scientific">Tothia fuscella</name>
    <dbReference type="NCBI Taxonomy" id="1048955"/>
    <lineage>
        <taxon>Eukaryota</taxon>
        <taxon>Fungi</taxon>
        <taxon>Dikarya</taxon>
        <taxon>Ascomycota</taxon>
        <taxon>Pezizomycotina</taxon>
        <taxon>Dothideomycetes</taxon>
        <taxon>Pleosporomycetidae</taxon>
        <taxon>Venturiales</taxon>
        <taxon>Cylindrosympodiaceae</taxon>
        <taxon>Tothia</taxon>
    </lineage>
</organism>
<proteinExistence type="predicted"/>
<comment type="caution">
    <text evidence="2">The sequence shown here is derived from an EMBL/GenBank/DDBJ whole genome shotgun (WGS) entry which is preliminary data.</text>
</comment>
<dbReference type="EMBL" id="MU007089">
    <property type="protein sequence ID" value="KAF2422628.1"/>
    <property type="molecule type" value="Genomic_DNA"/>
</dbReference>
<evidence type="ECO:0000313" key="2">
    <source>
        <dbReference type="EMBL" id="KAF2422628.1"/>
    </source>
</evidence>
<protein>
    <submittedName>
        <fullName evidence="2">Uncharacterized protein</fullName>
    </submittedName>
</protein>
<name>A0A9P4NI03_9PEZI</name>
<keyword evidence="3" id="KW-1185">Reference proteome</keyword>
<evidence type="ECO:0000313" key="3">
    <source>
        <dbReference type="Proteomes" id="UP000800235"/>
    </source>
</evidence>
<sequence length="137" mass="14902">MIYISLVIIALFCISRTMLAAPIGGICPNGDGPVIEVELCHQPNYQNCRTATRLQPGACYAIENVTVTPESWNGTQGLSSVHFEGGRVLGCFFFENDDCSGFPQLGVAKSLENFGVTGEEAPVFDDRTRMVQCFARC</sequence>
<keyword evidence="1" id="KW-0732">Signal</keyword>
<dbReference type="Proteomes" id="UP000800235">
    <property type="component" value="Unassembled WGS sequence"/>
</dbReference>
<dbReference type="AlphaFoldDB" id="A0A9P4NI03"/>
<feature type="chain" id="PRO_5040336070" evidence="1">
    <location>
        <begin position="21"/>
        <end position="137"/>
    </location>
</feature>